<evidence type="ECO:0000313" key="3">
    <source>
        <dbReference type="EMBL" id="RJE19012.1"/>
    </source>
</evidence>
<protein>
    <recommendedName>
        <fullName evidence="2">UBL3-like ubiquitin domain-containing protein</fullName>
    </recommendedName>
</protein>
<feature type="domain" description="UBL3-like ubiquitin" evidence="2">
    <location>
        <begin position="159"/>
        <end position="240"/>
    </location>
</feature>
<dbReference type="Pfam" id="PF13881">
    <property type="entry name" value="Rad60-SLD_2"/>
    <property type="match status" value="1"/>
</dbReference>
<dbReference type="Proteomes" id="UP000266188">
    <property type="component" value="Unassembled WGS sequence"/>
</dbReference>
<dbReference type="PANTHER" id="PTHR13169:SF0">
    <property type="entry name" value="UBIQUITIN-LIKE PROTEIN 3"/>
    <property type="match status" value="1"/>
</dbReference>
<feature type="compositionally biased region" description="Polar residues" evidence="1">
    <location>
        <begin position="42"/>
        <end position="76"/>
    </location>
</feature>
<accession>A0A3A2Z7C9</accession>
<feature type="region of interest" description="Disordered" evidence="1">
    <location>
        <begin position="1"/>
        <end position="124"/>
    </location>
</feature>
<dbReference type="SUPFAM" id="SSF54236">
    <property type="entry name" value="Ubiquitin-like"/>
    <property type="match status" value="1"/>
</dbReference>
<keyword evidence="4" id="KW-1185">Reference proteome</keyword>
<evidence type="ECO:0000313" key="4">
    <source>
        <dbReference type="Proteomes" id="UP000266188"/>
    </source>
</evidence>
<dbReference type="PANTHER" id="PTHR13169">
    <property type="entry name" value="UBIQUITIN-LIKE PROTEIN 3 HCG-1 PROTEIN"/>
    <property type="match status" value="1"/>
</dbReference>
<evidence type="ECO:0000256" key="1">
    <source>
        <dbReference type="SAM" id="MobiDB-lite"/>
    </source>
</evidence>
<dbReference type="InterPro" id="IPR040015">
    <property type="entry name" value="UBL3-like"/>
</dbReference>
<organism evidence="3 4">
    <name type="scientific">Aspergillus sclerotialis</name>
    <dbReference type="NCBI Taxonomy" id="2070753"/>
    <lineage>
        <taxon>Eukaryota</taxon>
        <taxon>Fungi</taxon>
        <taxon>Dikarya</taxon>
        <taxon>Ascomycota</taxon>
        <taxon>Pezizomycotina</taxon>
        <taxon>Eurotiomycetes</taxon>
        <taxon>Eurotiomycetidae</taxon>
        <taxon>Eurotiales</taxon>
        <taxon>Aspergillaceae</taxon>
        <taxon>Aspergillus</taxon>
        <taxon>Aspergillus subgen. Polypaecilum</taxon>
    </lineage>
</organism>
<comment type="caution">
    <text evidence="3">The sequence shown here is derived from an EMBL/GenBank/DDBJ whole genome shotgun (WGS) entry which is preliminary data.</text>
</comment>
<proteinExistence type="predicted"/>
<gene>
    <name evidence="3" type="ORF">PHISCL_08657</name>
</gene>
<dbReference type="InterPro" id="IPR039540">
    <property type="entry name" value="UBL3-like_ubiquitin_dom"/>
</dbReference>
<feature type="compositionally biased region" description="Basic and acidic residues" evidence="1">
    <location>
        <begin position="111"/>
        <end position="122"/>
    </location>
</feature>
<sequence length="259" mass="28199">MSPSDHPEPGVPSGTDHDQLPTPSGSPKGPQPQSSPPSSTPVDAQNTNTSHIENDTAQNDNRVAETQNTNATTGGESTMPAVSVPSDSKDVPNESQIESGDQDTAAPTAEKVSEESETKEMEDSGPSLVITLLLTTGARHPFKIDGKYLKKRGVNVENHDPFSMSVYTLKELIWREWRSDWETRPASPSSIRLISFGKLLEDKSPLSDSKFSSDAPNVVHMTVKPQEMIDEEDSKGAKAQYSRERDPNERSPGCRCVIL</sequence>
<reference evidence="4" key="1">
    <citation type="submission" date="2017-02" db="EMBL/GenBank/DDBJ databases">
        <authorList>
            <person name="Tafer H."/>
            <person name="Lopandic K."/>
        </authorList>
    </citation>
    <scope>NUCLEOTIDE SEQUENCE [LARGE SCALE GENOMIC DNA]</scope>
    <source>
        <strain evidence="4">CBS 366.77</strain>
    </source>
</reference>
<feature type="region of interest" description="Disordered" evidence="1">
    <location>
        <begin position="226"/>
        <end position="253"/>
    </location>
</feature>
<dbReference type="EMBL" id="MVGC01000462">
    <property type="protein sequence ID" value="RJE19012.1"/>
    <property type="molecule type" value="Genomic_DNA"/>
</dbReference>
<feature type="compositionally biased region" description="Pro residues" evidence="1">
    <location>
        <begin position="29"/>
        <end position="39"/>
    </location>
</feature>
<name>A0A3A2Z7C9_9EURO</name>
<dbReference type="Gene3D" id="3.10.20.90">
    <property type="entry name" value="Phosphatidylinositol 3-kinase Catalytic Subunit, Chain A, domain 1"/>
    <property type="match status" value="1"/>
</dbReference>
<evidence type="ECO:0000259" key="2">
    <source>
        <dbReference type="Pfam" id="PF13881"/>
    </source>
</evidence>
<dbReference type="InterPro" id="IPR029071">
    <property type="entry name" value="Ubiquitin-like_domsf"/>
</dbReference>
<dbReference type="AlphaFoldDB" id="A0A3A2Z7C9"/>
<dbReference type="STRING" id="2070753.A0A3A2Z7C9"/>
<dbReference type="OrthoDB" id="1043111at2759"/>